<evidence type="ECO:0000259" key="3">
    <source>
        <dbReference type="Pfam" id="PF00294"/>
    </source>
</evidence>
<dbReference type="GO" id="GO:0016301">
    <property type="term" value="F:kinase activity"/>
    <property type="evidence" value="ECO:0007669"/>
    <property type="project" value="UniProtKB-KW"/>
</dbReference>
<protein>
    <submittedName>
        <fullName evidence="4">PfkB family carbohydrate kinase</fullName>
    </submittedName>
</protein>
<dbReference type="SUPFAM" id="SSF53613">
    <property type="entry name" value="Ribokinase-like"/>
    <property type="match status" value="1"/>
</dbReference>
<gene>
    <name evidence="4" type="ORF">V5R04_14330</name>
</gene>
<dbReference type="Gene3D" id="3.40.1190.20">
    <property type="match status" value="1"/>
</dbReference>
<reference evidence="4" key="1">
    <citation type="submission" date="2024-02" db="EMBL/GenBank/DDBJ databases">
        <title>Tomenella chthoni gen. nov. sp. nov., a member of the family Jonesiaceae isolated from bat guano.</title>
        <authorList>
            <person name="Miller S.L."/>
            <person name="King J."/>
            <person name="Sankaranarayanan K."/>
            <person name="Lawson P.A."/>
        </authorList>
    </citation>
    <scope>NUCLEOTIDE SEQUENCE</scope>
    <source>
        <strain evidence="4">BS-20</strain>
    </source>
</reference>
<keyword evidence="2 4" id="KW-0418">Kinase</keyword>
<organism evidence="4">
    <name type="scientific">Jonesiaceae bacterium BS-20</name>
    <dbReference type="NCBI Taxonomy" id="3120821"/>
    <lineage>
        <taxon>Bacteria</taxon>
        <taxon>Bacillati</taxon>
        <taxon>Actinomycetota</taxon>
        <taxon>Actinomycetes</taxon>
        <taxon>Micrococcales</taxon>
        <taxon>Jonesiaceae</taxon>
    </lineage>
</organism>
<dbReference type="InterPro" id="IPR011611">
    <property type="entry name" value="PfkB_dom"/>
</dbReference>
<name>A0AAU7DUM1_9MICO</name>
<dbReference type="PROSITE" id="PS00584">
    <property type="entry name" value="PFKB_KINASES_2"/>
    <property type="match status" value="1"/>
</dbReference>
<dbReference type="PANTHER" id="PTHR10584">
    <property type="entry name" value="SUGAR KINASE"/>
    <property type="match status" value="1"/>
</dbReference>
<feature type="domain" description="Carbohydrate kinase PfkB" evidence="3">
    <location>
        <begin position="67"/>
        <end position="259"/>
    </location>
</feature>
<dbReference type="Pfam" id="PF00294">
    <property type="entry name" value="PfkB"/>
    <property type="match status" value="1"/>
</dbReference>
<evidence type="ECO:0000313" key="4">
    <source>
        <dbReference type="EMBL" id="XBH21370.1"/>
    </source>
</evidence>
<dbReference type="EMBL" id="CP146203">
    <property type="protein sequence ID" value="XBH21370.1"/>
    <property type="molecule type" value="Genomic_DNA"/>
</dbReference>
<dbReference type="InterPro" id="IPR029056">
    <property type="entry name" value="Ribokinase-like"/>
</dbReference>
<evidence type="ECO:0000256" key="2">
    <source>
        <dbReference type="ARBA" id="ARBA00022777"/>
    </source>
</evidence>
<dbReference type="InterPro" id="IPR002173">
    <property type="entry name" value="Carboh/pur_kinase_PfkB_CS"/>
</dbReference>
<dbReference type="PANTHER" id="PTHR10584:SF166">
    <property type="entry name" value="RIBOKINASE"/>
    <property type="match status" value="1"/>
</dbReference>
<sequence>MKRVVIEGGISRDHLVTAPLGAIFDQPGGPGLYASIAAAATGRALSGGDPTTLAVELWANLPMADLDIRAELERRGVDLSHCVDEQALPNLWILNSAEGRRIVNTAVQGGYELNESDTFTERTNPSVDSAAINRSATILRSSPRQALTDSIDETQVLVDPDQREVAARGWEYFAALATSTTVFTPSRLQLSQLGPDVIAVANELRHRTGVSVVARLDAEGSLVLPAQGGQWRVWAQDVEVVDTTGAGDTHAGALAAALAYPSLTIRSDVPRLVQATIVATCVVAHNLKGLGMTSLAPNFSLTRHALDAIFLEGN</sequence>
<dbReference type="AlphaFoldDB" id="A0AAU7DUM1"/>
<proteinExistence type="predicted"/>
<evidence type="ECO:0000256" key="1">
    <source>
        <dbReference type="ARBA" id="ARBA00022679"/>
    </source>
</evidence>
<accession>A0AAU7DUM1</accession>
<keyword evidence="1" id="KW-0808">Transferase</keyword>